<dbReference type="Pfam" id="PF01031">
    <property type="entry name" value="Dynamin_M"/>
    <property type="match status" value="1"/>
</dbReference>
<dbReference type="InterPro" id="IPR020850">
    <property type="entry name" value="GED_dom"/>
</dbReference>
<organism evidence="6 7">
    <name type="scientific">Hypocrea jecorina (strain ATCC 56765 / BCRC 32924 / NRRL 11460 / Rut C-30)</name>
    <name type="common">Trichoderma reesei</name>
    <dbReference type="NCBI Taxonomy" id="1344414"/>
    <lineage>
        <taxon>Eukaryota</taxon>
        <taxon>Fungi</taxon>
        <taxon>Dikarya</taxon>
        <taxon>Ascomycota</taxon>
        <taxon>Pezizomycotina</taxon>
        <taxon>Sordariomycetes</taxon>
        <taxon>Hypocreomycetidae</taxon>
        <taxon>Hypocreales</taxon>
        <taxon>Hypocreaceae</taxon>
        <taxon>Trichoderma</taxon>
    </lineage>
</organism>
<dbReference type="OrthoDB" id="415706at2759"/>
<dbReference type="FunFam" id="3.40.50.300:FF:001425">
    <property type="entry name" value="Dynamin GTPase, putative"/>
    <property type="match status" value="1"/>
</dbReference>
<dbReference type="InterPro" id="IPR000375">
    <property type="entry name" value="Dynamin_stalk"/>
</dbReference>
<sequence length="712" mass="79959">MAASGQSNEEPPDGKFDHLRTSKTSHRLNQIEKIRAHGVGDLVALPQLAVCGDQSAGKSSVLEGITGIPFPRKDGLCTRFPTEIILRHAEGKSVVYTASIRPHTSRPAEVQQTLSTYRRDIDDLSELPQIIEEVSKLMNIRGYSNKNDGHAFAPDALRIEVAGPIGLHLSVVDLPGLISNPNEEQTEEDVEAVHSMVTSYLESSRTIILAVLQAGNDMANQSIIKLARKHDTLGERTVGIITKPDLINKGTEDMLALVAKNQGNIKFKLGFFLLKNPSPEELKGGLDLSARSRLEQRFFSSPDWVKQGLDMDRVGIEKLRGYLQGLLDNHIERELPKVRDEIRKLLAEKDDELQSLGFARSSTDLIRTFLTSLSMKFYQLLQAALDGNYHSIDASFFSASDKTRLRACVHESNTRFAAYMRDSGKRRQVVDTNTESGDSTDKEVTDTTAQLQVSKAEMDQWVEKAYTRTRGKELPGNYNSALLAELFHEQSSRWPSIAASHVHDILDTVSNWIQLAVERLHPDECLKTQILAILQQWLESAEKNAFEELARLIEDEGRTPLTYNHYYTDNVQKARMSEQRKAVADAVIAQKDLHGRIRLENSLEVERFLEKVGTKVVVDMDEQACNEAITQLDAYYKVAMKTFVDNVARQAIERHILSCLPNAFCPTSVSLFSEEELKRIGSESEKQIDRREKLAAQVQGLKKSLRDLQRLV</sequence>
<dbReference type="GO" id="GO:0048312">
    <property type="term" value="P:intracellular distribution of mitochondria"/>
    <property type="evidence" value="ECO:0007669"/>
    <property type="project" value="TreeGrafter"/>
</dbReference>
<evidence type="ECO:0000259" key="4">
    <source>
        <dbReference type="PROSITE" id="PS51388"/>
    </source>
</evidence>
<dbReference type="AlphaFoldDB" id="A0A024RXK2"/>
<dbReference type="InterPro" id="IPR045063">
    <property type="entry name" value="Dynamin_N"/>
</dbReference>
<dbReference type="Gene3D" id="3.40.50.300">
    <property type="entry name" value="P-loop containing nucleotide triphosphate hydrolases"/>
    <property type="match status" value="1"/>
</dbReference>
<evidence type="ECO:0000256" key="3">
    <source>
        <dbReference type="SAM" id="MobiDB-lite"/>
    </source>
</evidence>
<dbReference type="GO" id="GO:0005525">
    <property type="term" value="F:GTP binding"/>
    <property type="evidence" value="ECO:0007669"/>
    <property type="project" value="InterPro"/>
</dbReference>
<evidence type="ECO:0000259" key="5">
    <source>
        <dbReference type="PROSITE" id="PS51718"/>
    </source>
</evidence>
<dbReference type="GO" id="GO:0016020">
    <property type="term" value="C:membrane"/>
    <property type="evidence" value="ECO:0007669"/>
    <property type="project" value="TreeGrafter"/>
</dbReference>
<dbReference type="PROSITE" id="PS51388">
    <property type="entry name" value="GED"/>
    <property type="match status" value="1"/>
</dbReference>
<evidence type="ECO:0000313" key="6">
    <source>
        <dbReference type="EMBL" id="ETR96696.1"/>
    </source>
</evidence>
<feature type="region of interest" description="Disordered" evidence="3">
    <location>
        <begin position="1"/>
        <end position="24"/>
    </location>
</feature>
<dbReference type="InterPro" id="IPR027417">
    <property type="entry name" value="P-loop_NTPase"/>
</dbReference>
<dbReference type="GO" id="GO:0006897">
    <property type="term" value="P:endocytosis"/>
    <property type="evidence" value="ECO:0007669"/>
    <property type="project" value="TreeGrafter"/>
</dbReference>
<dbReference type="GO" id="GO:0005874">
    <property type="term" value="C:microtubule"/>
    <property type="evidence" value="ECO:0007669"/>
    <property type="project" value="TreeGrafter"/>
</dbReference>
<protein>
    <submittedName>
        <fullName evidence="6">Putative dynamin GTPase</fullName>
    </submittedName>
</protein>
<dbReference type="InterPro" id="IPR030381">
    <property type="entry name" value="G_DYNAMIN_dom"/>
</dbReference>
<dbReference type="PROSITE" id="PS51718">
    <property type="entry name" value="G_DYNAMIN_2"/>
    <property type="match status" value="1"/>
</dbReference>
<dbReference type="Gene3D" id="1.20.120.1240">
    <property type="entry name" value="Dynamin, middle domain"/>
    <property type="match status" value="1"/>
</dbReference>
<dbReference type="GO" id="GO:0005739">
    <property type="term" value="C:mitochondrion"/>
    <property type="evidence" value="ECO:0007669"/>
    <property type="project" value="TreeGrafter"/>
</dbReference>
<evidence type="ECO:0000256" key="1">
    <source>
        <dbReference type="ARBA" id="ARBA00022741"/>
    </source>
</evidence>
<dbReference type="SUPFAM" id="SSF52540">
    <property type="entry name" value="P-loop containing nucleoside triphosphate hydrolases"/>
    <property type="match status" value="1"/>
</dbReference>
<dbReference type="GO" id="GO:0003924">
    <property type="term" value="F:GTPase activity"/>
    <property type="evidence" value="ECO:0007669"/>
    <property type="project" value="InterPro"/>
</dbReference>
<dbReference type="GO" id="GO:0000266">
    <property type="term" value="P:mitochondrial fission"/>
    <property type="evidence" value="ECO:0007669"/>
    <property type="project" value="TreeGrafter"/>
</dbReference>
<dbReference type="Proteomes" id="UP000024376">
    <property type="component" value="Unassembled WGS sequence"/>
</dbReference>
<dbReference type="PANTHER" id="PTHR11566:SF21">
    <property type="entry name" value="DYNAMIN RELATED PROTEIN 1, ISOFORM A"/>
    <property type="match status" value="1"/>
</dbReference>
<evidence type="ECO:0000313" key="7">
    <source>
        <dbReference type="Proteomes" id="UP000024376"/>
    </source>
</evidence>
<feature type="domain" description="Dynamin-type G" evidence="5">
    <location>
        <begin position="42"/>
        <end position="336"/>
    </location>
</feature>
<dbReference type="CDD" id="cd08771">
    <property type="entry name" value="DLP_1"/>
    <property type="match status" value="1"/>
</dbReference>
<name>A0A024RXK2_HYPJR</name>
<dbReference type="PRINTS" id="PR00195">
    <property type="entry name" value="DYNAMIN"/>
</dbReference>
<dbReference type="HOGENOM" id="CLU_008964_7_2_1"/>
<dbReference type="InterPro" id="IPR022812">
    <property type="entry name" value="Dynamin"/>
</dbReference>
<accession>A0A024RXK2</accession>
<dbReference type="GO" id="GO:0016559">
    <property type="term" value="P:peroxisome fission"/>
    <property type="evidence" value="ECO:0007669"/>
    <property type="project" value="TreeGrafter"/>
</dbReference>
<reference evidence="7" key="1">
    <citation type="journal article" date="2013" name="Ind. Biotechnol.">
        <title>Comparative genomics analysis of Trichoderma reesei strains.</title>
        <authorList>
            <person name="Koike H."/>
            <person name="Aerts A."/>
            <person name="LaButti K."/>
            <person name="Grigoriev I.V."/>
            <person name="Baker S.E."/>
        </authorList>
    </citation>
    <scope>NUCLEOTIDE SEQUENCE [LARGE SCALE GENOMIC DNA]</scope>
    <source>
        <strain evidence="7">ATCC 56765 / BCRC 32924 / NRRL 11460 / Rut C-30</strain>
    </source>
</reference>
<dbReference type="PANTHER" id="PTHR11566">
    <property type="entry name" value="DYNAMIN"/>
    <property type="match status" value="1"/>
</dbReference>
<keyword evidence="2" id="KW-0342">GTP-binding</keyword>
<evidence type="ECO:0000256" key="2">
    <source>
        <dbReference type="ARBA" id="ARBA00023134"/>
    </source>
</evidence>
<dbReference type="KEGG" id="trr:M419DRAFT_93526"/>
<proteinExistence type="predicted"/>
<dbReference type="SMART" id="SM00053">
    <property type="entry name" value="DYNc"/>
    <property type="match status" value="1"/>
</dbReference>
<dbReference type="Pfam" id="PF00350">
    <property type="entry name" value="Dynamin_N"/>
    <property type="match status" value="1"/>
</dbReference>
<keyword evidence="1" id="KW-0547">Nucleotide-binding</keyword>
<feature type="domain" description="GED" evidence="4">
    <location>
        <begin position="625"/>
        <end position="712"/>
    </location>
</feature>
<dbReference type="InterPro" id="IPR001401">
    <property type="entry name" value="Dynamin_GTPase"/>
</dbReference>
<gene>
    <name evidence="6" type="ORF">M419DRAFT_93526</name>
</gene>
<dbReference type="EMBL" id="KI911193">
    <property type="protein sequence ID" value="ETR96696.1"/>
    <property type="molecule type" value="Genomic_DNA"/>
</dbReference>
<dbReference type="GO" id="GO:0008017">
    <property type="term" value="F:microtubule binding"/>
    <property type="evidence" value="ECO:0007669"/>
    <property type="project" value="TreeGrafter"/>
</dbReference>